<feature type="region of interest" description="Disordered" evidence="1">
    <location>
        <begin position="345"/>
        <end position="396"/>
    </location>
</feature>
<dbReference type="AlphaFoldDB" id="A0A9D4TIM3"/>
<protein>
    <submittedName>
        <fullName evidence="2">Uncharacterized protein</fullName>
    </submittedName>
</protein>
<sequence length="473" mass="50429">MVTPPPPQASGLPQSPLPGACGGGFSPAQGSTMPRHWQPSAQQQQLQQQSGCGGASMPALGDAGQATQHRQQAELHAGTERSLGGGWAATTSAVAQHAMHAYPPPAHGQLPQWQQQQLLQQRQAGPACHYLGHARVALGDPGQQVYAAHQHQQMQNAADGVAYLAEQPMHVDQQHWVPTTELNHEGYLRSMHLMQARLRSTQQQEHYHSGQLGLPIPYGQHQQLQMYEPTAEQQQLGWEQQRRRQRQQQQMEAVAEAFPEIDADWEGGPGPGGMPPGSGAETEAGGTFAEAQRQQAQHPMYQGQRYRQYSGLASQLPSSPPPGLLGRAGGALHQGAMAWGPASLPHQEEAWQQGARGRDEFGVSVQPSLSDDGSDEAGPVPGGQNQPAADQPPSGMHHMLAQDLLLPAACLVAAGTPARYGGGSADSQTEAFLSSRKRDFSVPRMGKTGVTSRQLLPTQPARGAGVVAAHTAE</sequence>
<keyword evidence="3" id="KW-1185">Reference proteome</keyword>
<feature type="region of interest" description="Disordered" evidence="1">
    <location>
        <begin position="1"/>
        <end position="84"/>
    </location>
</feature>
<reference evidence="2" key="1">
    <citation type="journal article" date="2019" name="Plant J.">
        <title>Chlorella vulgaris genome assembly and annotation reveals the molecular basis for metabolic acclimation to high light conditions.</title>
        <authorList>
            <person name="Cecchin M."/>
            <person name="Marcolungo L."/>
            <person name="Rossato M."/>
            <person name="Girolomoni L."/>
            <person name="Cosentino E."/>
            <person name="Cuine S."/>
            <person name="Li-Beisson Y."/>
            <person name="Delledonne M."/>
            <person name="Ballottari M."/>
        </authorList>
    </citation>
    <scope>NUCLEOTIDE SEQUENCE</scope>
    <source>
        <strain evidence="2">211/11P</strain>
    </source>
</reference>
<evidence type="ECO:0000256" key="1">
    <source>
        <dbReference type="SAM" id="MobiDB-lite"/>
    </source>
</evidence>
<comment type="caution">
    <text evidence="2">The sequence shown here is derived from an EMBL/GenBank/DDBJ whole genome shotgun (WGS) entry which is preliminary data.</text>
</comment>
<dbReference type="EMBL" id="SIDB01000011">
    <property type="protein sequence ID" value="KAI3426350.1"/>
    <property type="molecule type" value="Genomic_DNA"/>
</dbReference>
<organism evidence="2 3">
    <name type="scientific">Chlorella vulgaris</name>
    <name type="common">Green alga</name>
    <dbReference type="NCBI Taxonomy" id="3077"/>
    <lineage>
        <taxon>Eukaryota</taxon>
        <taxon>Viridiplantae</taxon>
        <taxon>Chlorophyta</taxon>
        <taxon>core chlorophytes</taxon>
        <taxon>Trebouxiophyceae</taxon>
        <taxon>Chlorellales</taxon>
        <taxon>Chlorellaceae</taxon>
        <taxon>Chlorella clade</taxon>
        <taxon>Chlorella</taxon>
    </lineage>
</organism>
<accession>A0A9D4TIM3</accession>
<dbReference type="Proteomes" id="UP001055712">
    <property type="component" value="Unassembled WGS sequence"/>
</dbReference>
<gene>
    <name evidence="2" type="ORF">D9Q98_008723</name>
</gene>
<evidence type="ECO:0000313" key="3">
    <source>
        <dbReference type="Proteomes" id="UP001055712"/>
    </source>
</evidence>
<evidence type="ECO:0000313" key="2">
    <source>
        <dbReference type="EMBL" id="KAI3426350.1"/>
    </source>
</evidence>
<name>A0A9D4TIM3_CHLVU</name>
<reference evidence="2" key="2">
    <citation type="submission" date="2020-11" db="EMBL/GenBank/DDBJ databases">
        <authorList>
            <person name="Cecchin M."/>
            <person name="Marcolungo L."/>
            <person name="Rossato M."/>
            <person name="Girolomoni L."/>
            <person name="Cosentino E."/>
            <person name="Cuine S."/>
            <person name="Li-Beisson Y."/>
            <person name="Delledonne M."/>
            <person name="Ballottari M."/>
        </authorList>
    </citation>
    <scope>NUCLEOTIDE SEQUENCE</scope>
    <source>
        <strain evidence="2">211/11P</strain>
        <tissue evidence="2">Whole cell</tissue>
    </source>
</reference>
<proteinExistence type="predicted"/>